<evidence type="ECO:0000259" key="5">
    <source>
        <dbReference type="Pfam" id="PF00535"/>
    </source>
</evidence>
<evidence type="ECO:0000256" key="4">
    <source>
        <dbReference type="ARBA" id="ARBA00022679"/>
    </source>
</evidence>
<sequence>MSTGAPRPTVGAVVLTMNDRPEEFPRAMASLLAQEGIDLDVVVVGNGCTPEQVPPGVRTVALAENAGIPEGRNIGAANVTGEYLFFFDNDAILPTTDVLARLTAELRRDPGLAYAQPRITDPDTGVTLRRWVPRLRTSDPDRPGIVTVMAEGVVMIRRSAYDAAGGWPGHFFLFHEGIDLAWRLWNHGGTGRYLPEIIVHHPATDPARHATFYRLSARNRVWLARRNLPFPLVPLNLATWLVLTLWRIRDRSALKVSLAGFREGLRGGYGERSPMSWRTVARLTRAGRPPIF</sequence>
<dbReference type="SUPFAM" id="SSF53448">
    <property type="entry name" value="Nucleotide-diphospho-sugar transferases"/>
    <property type="match status" value="1"/>
</dbReference>
<comment type="caution">
    <text evidence="6">The sequence shown here is derived from an EMBL/GenBank/DDBJ whole genome shotgun (WGS) entry which is preliminary data.</text>
</comment>
<reference evidence="6 7" key="1">
    <citation type="submission" date="2022-10" db="EMBL/GenBank/DDBJ databases">
        <title>Draft genome sequence of Streptomyces sp. YSPA8.</title>
        <authorList>
            <person name="Moriuchi R."/>
            <person name="Dohra H."/>
            <person name="Yamamura H."/>
            <person name="Kodani S."/>
        </authorList>
    </citation>
    <scope>NUCLEOTIDE SEQUENCE [LARGE SCALE GENOMIC DNA]</scope>
    <source>
        <strain evidence="6 7">YSPA8</strain>
    </source>
</reference>
<evidence type="ECO:0000313" key="7">
    <source>
        <dbReference type="Proteomes" id="UP001291653"/>
    </source>
</evidence>
<keyword evidence="7" id="KW-1185">Reference proteome</keyword>
<dbReference type="InterPro" id="IPR001173">
    <property type="entry name" value="Glyco_trans_2-like"/>
</dbReference>
<dbReference type="InterPro" id="IPR029044">
    <property type="entry name" value="Nucleotide-diphossugar_trans"/>
</dbReference>
<dbReference type="EMBL" id="BSBI01000010">
    <property type="protein sequence ID" value="GLF97371.1"/>
    <property type="molecule type" value="Genomic_DNA"/>
</dbReference>
<dbReference type="RefSeq" id="WP_323449367.1">
    <property type="nucleotide sequence ID" value="NZ_BSBI01000010.1"/>
</dbReference>
<name>A0ABQ5P527_9ACTN</name>
<evidence type="ECO:0000256" key="1">
    <source>
        <dbReference type="ARBA" id="ARBA00004776"/>
    </source>
</evidence>
<evidence type="ECO:0000256" key="2">
    <source>
        <dbReference type="ARBA" id="ARBA00006739"/>
    </source>
</evidence>
<feature type="domain" description="Glycosyltransferase 2-like" evidence="5">
    <location>
        <begin position="13"/>
        <end position="162"/>
    </location>
</feature>
<dbReference type="Proteomes" id="UP001291653">
    <property type="component" value="Unassembled WGS sequence"/>
</dbReference>
<evidence type="ECO:0000313" key="6">
    <source>
        <dbReference type="EMBL" id="GLF97371.1"/>
    </source>
</evidence>
<accession>A0ABQ5P527</accession>
<comment type="similarity">
    <text evidence="2">Belongs to the glycosyltransferase 2 family.</text>
</comment>
<gene>
    <name evidence="6" type="ORF">SYYSPA8_23760</name>
</gene>
<dbReference type="Gene3D" id="3.90.550.10">
    <property type="entry name" value="Spore Coat Polysaccharide Biosynthesis Protein SpsA, Chain A"/>
    <property type="match status" value="1"/>
</dbReference>
<protein>
    <submittedName>
        <fullName evidence="6">Glycosyltransferase</fullName>
    </submittedName>
</protein>
<dbReference type="PANTHER" id="PTHR43179:SF12">
    <property type="entry name" value="GALACTOFURANOSYLTRANSFERASE GLFT2"/>
    <property type="match status" value="1"/>
</dbReference>
<evidence type="ECO:0000256" key="3">
    <source>
        <dbReference type="ARBA" id="ARBA00022676"/>
    </source>
</evidence>
<dbReference type="PANTHER" id="PTHR43179">
    <property type="entry name" value="RHAMNOSYLTRANSFERASE WBBL"/>
    <property type="match status" value="1"/>
</dbReference>
<keyword evidence="4" id="KW-0808">Transferase</keyword>
<keyword evidence="3" id="KW-0328">Glycosyltransferase</keyword>
<comment type="pathway">
    <text evidence="1">Cell wall biogenesis; cell wall polysaccharide biosynthesis.</text>
</comment>
<proteinExistence type="inferred from homology"/>
<organism evidence="6 7">
    <name type="scientific">Streptomyces yaizuensis</name>
    <dbReference type="NCBI Taxonomy" id="2989713"/>
    <lineage>
        <taxon>Bacteria</taxon>
        <taxon>Bacillati</taxon>
        <taxon>Actinomycetota</taxon>
        <taxon>Actinomycetes</taxon>
        <taxon>Kitasatosporales</taxon>
        <taxon>Streptomycetaceae</taxon>
        <taxon>Streptomyces</taxon>
    </lineage>
</organism>
<dbReference type="Pfam" id="PF00535">
    <property type="entry name" value="Glycos_transf_2"/>
    <property type="match status" value="1"/>
</dbReference>